<dbReference type="InterPro" id="IPR001810">
    <property type="entry name" value="F-box_dom"/>
</dbReference>
<sequence>MTEISSLSSDVMKLILSYLLIPTLIRASAIYKHWHSFISSSTFSSPHSHKYPWFFLYGIHNTSSNFNQSFAFDPLSNLWFRLPSPTFPSQSSSFDTDDFFLIIGPIFTFSPILKCRWLSTSPFRFSRINPLVGVDSPPSSSSSPIPSFVVVGGV</sequence>
<dbReference type="Pfam" id="PF00646">
    <property type="entry name" value="F-box"/>
    <property type="match status" value="1"/>
</dbReference>
<evidence type="ECO:0000313" key="2">
    <source>
        <dbReference type="EMBL" id="RXH87132.1"/>
    </source>
</evidence>
<proteinExistence type="predicted"/>
<dbReference type="EMBL" id="RDQH01000336">
    <property type="protein sequence ID" value="RXH87132.1"/>
    <property type="molecule type" value="Genomic_DNA"/>
</dbReference>
<dbReference type="Proteomes" id="UP000290289">
    <property type="component" value="Chromosome 10"/>
</dbReference>
<evidence type="ECO:0000259" key="1">
    <source>
        <dbReference type="Pfam" id="PF00646"/>
    </source>
</evidence>
<protein>
    <recommendedName>
        <fullName evidence="1">F-box domain-containing protein</fullName>
    </recommendedName>
</protein>
<accession>A0A498IZJ6</accession>
<dbReference type="AlphaFoldDB" id="A0A498IZJ6"/>
<reference evidence="2 3" key="1">
    <citation type="submission" date="2018-10" db="EMBL/GenBank/DDBJ databases">
        <title>A high-quality apple genome assembly.</title>
        <authorList>
            <person name="Hu J."/>
        </authorList>
    </citation>
    <scope>NUCLEOTIDE SEQUENCE [LARGE SCALE GENOMIC DNA]</scope>
    <source>
        <strain evidence="3">cv. HFTH1</strain>
        <tissue evidence="2">Young leaf</tissue>
    </source>
</reference>
<name>A0A498IZJ6_MALDO</name>
<dbReference type="PANTHER" id="PTHR47712">
    <property type="entry name" value="OS09G0555300 PROTEIN"/>
    <property type="match status" value="1"/>
</dbReference>
<dbReference type="STRING" id="3750.A0A498IZJ6"/>
<evidence type="ECO:0000313" key="3">
    <source>
        <dbReference type="Proteomes" id="UP000290289"/>
    </source>
</evidence>
<keyword evidence="3" id="KW-1185">Reference proteome</keyword>
<organism evidence="2 3">
    <name type="scientific">Malus domestica</name>
    <name type="common">Apple</name>
    <name type="synonym">Pyrus malus</name>
    <dbReference type="NCBI Taxonomy" id="3750"/>
    <lineage>
        <taxon>Eukaryota</taxon>
        <taxon>Viridiplantae</taxon>
        <taxon>Streptophyta</taxon>
        <taxon>Embryophyta</taxon>
        <taxon>Tracheophyta</taxon>
        <taxon>Spermatophyta</taxon>
        <taxon>Magnoliopsida</taxon>
        <taxon>eudicotyledons</taxon>
        <taxon>Gunneridae</taxon>
        <taxon>Pentapetalae</taxon>
        <taxon>rosids</taxon>
        <taxon>fabids</taxon>
        <taxon>Rosales</taxon>
        <taxon>Rosaceae</taxon>
        <taxon>Amygdaloideae</taxon>
        <taxon>Maleae</taxon>
        <taxon>Malus</taxon>
    </lineage>
</organism>
<dbReference type="PANTHER" id="PTHR47712:SF3">
    <property type="entry name" value="F-BOX DOMAIN-CONTAINING PROTEIN"/>
    <property type="match status" value="1"/>
</dbReference>
<dbReference type="SUPFAM" id="SSF81383">
    <property type="entry name" value="F-box domain"/>
    <property type="match status" value="1"/>
</dbReference>
<feature type="domain" description="F-box" evidence="1">
    <location>
        <begin position="4"/>
        <end position="43"/>
    </location>
</feature>
<comment type="caution">
    <text evidence="2">The sequence shown here is derived from an EMBL/GenBank/DDBJ whole genome shotgun (WGS) entry which is preliminary data.</text>
</comment>
<dbReference type="InterPro" id="IPR036047">
    <property type="entry name" value="F-box-like_dom_sf"/>
</dbReference>
<gene>
    <name evidence="2" type="ORF">DVH24_028632</name>
</gene>